<feature type="transmembrane region" description="Helical" evidence="2">
    <location>
        <begin position="167"/>
        <end position="184"/>
    </location>
</feature>
<protein>
    <submittedName>
        <fullName evidence="4">Transglutaminase domain-containing protein</fullName>
    </submittedName>
</protein>
<feature type="region of interest" description="Disordered" evidence="1">
    <location>
        <begin position="1"/>
        <end position="23"/>
    </location>
</feature>
<dbReference type="InterPro" id="IPR038765">
    <property type="entry name" value="Papain-like_cys_pep_sf"/>
</dbReference>
<feature type="compositionally biased region" description="Pro residues" evidence="1">
    <location>
        <begin position="9"/>
        <end position="23"/>
    </location>
</feature>
<dbReference type="Proteomes" id="UP001296706">
    <property type="component" value="Unassembled WGS sequence"/>
</dbReference>
<dbReference type="PANTHER" id="PTHR42736">
    <property type="entry name" value="PROTEIN-GLUTAMINE GAMMA-GLUTAMYLTRANSFERASE"/>
    <property type="match status" value="1"/>
</dbReference>
<accession>A0ABX1RS83</accession>
<gene>
    <name evidence="4" type="ORF">HF577_36025</name>
</gene>
<feature type="compositionally biased region" description="Pro residues" evidence="1">
    <location>
        <begin position="578"/>
        <end position="588"/>
    </location>
</feature>
<dbReference type="EMBL" id="JAAXKY010000242">
    <property type="protein sequence ID" value="NMH82484.1"/>
    <property type="molecule type" value="Genomic_DNA"/>
</dbReference>
<feature type="domain" description="Transglutaminase-like" evidence="3">
    <location>
        <begin position="468"/>
        <end position="537"/>
    </location>
</feature>
<keyword evidence="2" id="KW-0812">Transmembrane</keyword>
<keyword evidence="2" id="KW-1133">Transmembrane helix</keyword>
<dbReference type="InterPro" id="IPR002931">
    <property type="entry name" value="Transglutaminase-like"/>
</dbReference>
<sequence length="588" mass="59634">MSTSVQGPPAAPPSAAPAAPPPGATGRGLPWIAALGSGLAVLLAGGPVTAIVQGGAWFGHAAAAVVAVVVVGLLLHRLGAVVVAAGQAVAVLVLLTVQFADNGILGVLPGPAALGEFGALVSGAGQQIDTGTAPVPGTPEILFLITAAFGLLAIGVHLAAVSAGAPAAAGVPLLAVFAVPAALADNLLPWWAMAAAAAGFGLLLVAGSGFGRRLPGSVAIVAVAVVLAIGVGAGANFVGTAGRFDTGSGAGGSGGSIGLSPFTALRGQLDQQSPTELFRVRGLTRPTYLRALTLRQYVPDAGWQATRPDPGVALPGPVQTQPAVPGDLANVEIENVAFRDYWLPLYGEPLDVGGLPENAWLYDRSSGTGYTGRPREEGGWREQTLLPVPTVAQLRQSSGSSGVGPEYLDVTGVDPRVTEIAQQVVAGRTGNFDRAMALQDYFAGPDSRFTYSLRTAPGSGDDALVEFLTVGRSGYCEQFASAMAVMLRTVGVPSRVAVGFTAGVDNGQYRSISTSDAHAWVEAWFPGVGWTTFDPTPLTDGRTIAPPYVQEAQGPAPDTANTPAEQDLSPGQDQAQQAPPPPTQPQDL</sequence>
<feature type="transmembrane region" description="Helical" evidence="2">
    <location>
        <begin position="218"/>
        <end position="238"/>
    </location>
</feature>
<organism evidence="4 5">
    <name type="scientific">Pseudonocardia xinjiangensis</name>
    <dbReference type="NCBI Taxonomy" id="75289"/>
    <lineage>
        <taxon>Bacteria</taxon>
        <taxon>Bacillati</taxon>
        <taxon>Actinomycetota</taxon>
        <taxon>Actinomycetes</taxon>
        <taxon>Pseudonocardiales</taxon>
        <taxon>Pseudonocardiaceae</taxon>
        <taxon>Pseudonocardia</taxon>
    </lineage>
</organism>
<evidence type="ECO:0000256" key="2">
    <source>
        <dbReference type="SAM" id="Phobius"/>
    </source>
</evidence>
<dbReference type="SUPFAM" id="SSF54001">
    <property type="entry name" value="Cysteine proteinases"/>
    <property type="match status" value="1"/>
</dbReference>
<dbReference type="Gene3D" id="3.10.620.30">
    <property type="match status" value="1"/>
</dbReference>
<dbReference type="SMART" id="SM00460">
    <property type="entry name" value="TGc"/>
    <property type="match status" value="1"/>
</dbReference>
<dbReference type="InterPro" id="IPR052901">
    <property type="entry name" value="Bact_TGase-like"/>
</dbReference>
<evidence type="ECO:0000259" key="3">
    <source>
        <dbReference type="SMART" id="SM00460"/>
    </source>
</evidence>
<keyword evidence="2" id="KW-0472">Membrane</keyword>
<comment type="caution">
    <text evidence="4">The sequence shown here is derived from an EMBL/GenBank/DDBJ whole genome shotgun (WGS) entry which is preliminary data.</text>
</comment>
<dbReference type="RefSeq" id="WP_169400478.1">
    <property type="nucleotide sequence ID" value="NZ_JAAXKY010000242.1"/>
</dbReference>
<name>A0ABX1RS83_9PSEU</name>
<evidence type="ECO:0000313" key="4">
    <source>
        <dbReference type="EMBL" id="NMH82484.1"/>
    </source>
</evidence>
<feature type="transmembrane region" description="Helical" evidence="2">
    <location>
        <begin position="190"/>
        <end position="211"/>
    </location>
</feature>
<reference evidence="4 5" key="1">
    <citation type="submission" date="2020-04" db="EMBL/GenBank/DDBJ databases">
        <authorList>
            <person name="Klaysubun C."/>
            <person name="Duangmal K."/>
            <person name="Lipun K."/>
        </authorList>
    </citation>
    <scope>NUCLEOTIDE SEQUENCE [LARGE SCALE GENOMIC DNA]</scope>
    <source>
        <strain evidence="4 5">JCM 11839</strain>
    </source>
</reference>
<dbReference type="PANTHER" id="PTHR42736:SF1">
    <property type="entry name" value="PROTEIN-GLUTAMINE GAMMA-GLUTAMYLTRANSFERASE"/>
    <property type="match status" value="1"/>
</dbReference>
<dbReference type="InterPro" id="IPR021878">
    <property type="entry name" value="TgpA_N"/>
</dbReference>
<feature type="transmembrane region" description="Helical" evidence="2">
    <location>
        <begin position="57"/>
        <end position="75"/>
    </location>
</feature>
<feature type="transmembrane region" description="Helical" evidence="2">
    <location>
        <begin position="31"/>
        <end position="51"/>
    </location>
</feature>
<feature type="transmembrane region" description="Helical" evidence="2">
    <location>
        <begin position="141"/>
        <end position="160"/>
    </location>
</feature>
<feature type="region of interest" description="Disordered" evidence="1">
    <location>
        <begin position="539"/>
        <end position="588"/>
    </location>
</feature>
<feature type="transmembrane region" description="Helical" evidence="2">
    <location>
        <begin position="82"/>
        <end position="100"/>
    </location>
</feature>
<proteinExistence type="predicted"/>
<dbReference type="Pfam" id="PF11992">
    <property type="entry name" value="TgpA_N"/>
    <property type="match status" value="1"/>
</dbReference>
<dbReference type="Pfam" id="PF01841">
    <property type="entry name" value="Transglut_core"/>
    <property type="match status" value="1"/>
</dbReference>
<feature type="non-terminal residue" evidence="4">
    <location>
        <position position="588"/>
    </location>
</feature>
<keyword evidence="5" id="KW-1185">Reference proteome</keyword>
<evidence type="ECO:0000256" key="1">
    <source>
        <dbReference type="SAM" id="MobiDB-lite"/>
    </source>
</evidence>
<evidence type="ECO:0000313" key="5">
    <source>
        <dbReference type="Proteomes" id="UP001296706"/>
    </source>
</evidence>